<feature type="compositionally biased region" description="Basic and acidic residues" evidence="5">
    <location>
        <begin position="1"/>
        <end position="16"/>
    </location>
</feature>
<sequence>MPDHNGPRNFEFEREQPWGGGAIMNDADTPVSFLFRGPVLRRPPTADGEPATDPVGDEVAVEPPRGLPPPCLKAPPPRQYRVKPTTRSDPPFTYDPADIVVMNGQRWVTTDEGEIRILDVEELPVPSTRMPMPKRALAEPIPGVSKPSRGRHVPTKETAGPDRKHPCTVEGCGKIFTKRAHLNRHIASLHRHERTWSCFAPYCDKSFTRFDNYLRHQSLHSHYQEILQCAPADEYKGVHLQNPNVTDPKSFNIKPFAAIAIHPTALNLWRFQETQRMNGVDLPRVSDCDKYFAAHPEQREAALRGDPEWEWRLPQPGKEFRPIDGRCLEGTFRVNVKSQDAPEN</sequence>
<reference evidence="7 8" key="1">
    <citation type="journal article" date="2015" name="Sci. Rep.">
        <title>Chromosome-level genome map provides insights into diverse defense mechanisms in the medicinal fungus Ganoderma sinense.</title>
        <authorList>
            <person name="Zhu Y."/>
            <person name="Xu J."/>
            <person name="Sun C."/>
            <person name="Zhou S."/>
            <person name="Xu H."/>
            <person name="Nelson D.R."/>
            <person name="Qian J."/>
            <person name="Song J."/>
            <person name="Luo H."/>
            <person name="Xiang L."/>
            <person name="Li Y."/>
            <person name="Xu Z."/>
            <person name="Ji A."/>
            <person name="Wang L."/>
            <person name="Lu S."/>
            <person name="Hayward A."/>
            <person name="Sun W."/>
            <person name="Li X."/>
            <person name="Schwartz D.C."/>
            <person name="Wang Y."/>
            <person name="Chen S."/>
        </authorList>
    </citation>
    <scope>NUCLEOTIDE SEQUENCE [LARGE SCALE GENOMIC DNA]</scope>
    <source>
        <strain evidence="7 8">ZZ0214-1</strain>
    </source>
</reference>
<dbReference type="Gene3D" id="3.30.160.60">
    <property type="entry name" value="Classic Zinc Finger"/>
    <property type="match status" value="1"/>
</dbReference>
<keyword evidence="3" id="KW-0862">Zinc</keyword>
<keyword evidence="1" id="KW-0479">Metal-binding</keyword>
<dbReference type="PANTHER" id="PTHR23235:SF120">
    <property type="entry name" value="KRUPPEL-LIKE FACTOR 15"/>
    <property type="match status" value="1"/>
</dbReference>
<feature type="region of interest" description="Disordered" evidence="5">
    <location>
        <begin position="138"/>
        <end position="164"/>
    </location>
</feature>
<protein>
    <submittedName>
        <fullName evidence="7">Transcription factor</fullName>
    </submittedName>
</protein>
<name>A0A2G8SBV6_9APHY</name>
<dbReference type="EMBL" id="AYKW01000012">
    <property type="protein sequence ID" value="PIL31244.1"/>
    <property type="molecule type" value="Genomic_DNA"/>
</dbReference>
<dbReference type="SUPFAM" id="SSF57667">
    <property type="entry name" value="beta-beta-alpha zinc fingers"/>
    <property type="match status" value="1"/>
</dbReference>
<evidence type="ECO:0000259" key="6">
    <source>
        <dbReference type="PROSITE" id="PS50157"/>
    </source>
</evidence>
<comment type="caution">
    <text evidence="7">The sequence shown here is derived from an EMBL/GenBank/DDBJ whole genome shotgun (WGS) entry which is preliminary data.</text>
</comment>
<evidence type="ECO:0000256" key="5">
    <source>
        <dbReference type="SAM" id="MobiDB-lite"/>
    </source>
</evidence>
<feature type="compositionally biased region" description="Pro residues" evidence="5">
    <location>
        <begin position="65"/>
        <end position="78"/>
    </location>
</feature>
<proteinExistence type="predicted"/>
<dbReference type="InterPro" id="IPR036236">
    <property type="entry name" value="Znf_C2H2_sf"/>
</dbReference>
<feature type="region of interest" description="Disordered" evidence="5">
    <location>
        <begin position="1"/>
        <end position="25"/>
    </location>
</feature>
<dbReference type="GO" id="GO:0000981">
    <property type="term" value="F:DNA-binding transcription factor activity, RNA polymerase II-specific"/>
    <property type="evidence" value="ECO:0007669"/>
    <property type="project" value="TreeGrafter"/>
</dbReference>
<organism evidence="7 8">
    <name type="scientific">Ganoderma sinense ZZ0214-1</name>
    <dbReference type="NCBI Taxonomy" id="1077348"/>
    <lineage>
        <taxon>Eukaryota</taxon>
        <taxon>Fungi</taxon>
        <taxon>Dikarya</taxon>
        <taxon>Basidiomycota</taxon>
        <taxon>Agaricomycotina</taxon>
        <taxon>Agaricomycetes</taxon>
        <taxon>Polyporales</taxon>
        <taxon>Polyporaceae</taxon>
        <taxon>Ganoderma</taxon>
    </lineage>
</organism>
<dbReference type="Pfam" id="PF00096">
    <property type="entry name" value="zf-C2H2"/>
    <property type="match status" value="2"/>
</dbReference>
<feature type="domain" description="C2H2-type" evidence="6">
    <location>
        <begin position="196"/>
        <end position="225"/>
    </location>
</feature>
<dbReference type="GO" id="GO:0008270">
    <property type="term" value="F:zinc ion binding"/>
    <property type="evidence" value="ECO:0007669"/>
    <property type="project" value="UniProtKB-KW"/>
</dbReference>
<keyword evidence="2 4" id="KW-0863">Zinc-finger</keyword>
<evidence type="ECO:0000313" key="8">
    <source>
        <dbReference type="Proteomes" id="UP000230002"/>
    </source>
</evidence>
<dbReference type="OrthoDB" id="6365676at2759"/>
<dbReference type="GO" id="GO:0000978">
    <property type="term" value="F:RNA polymerase II cis-regulatory region sequence-specific DNA binding"/>
    <property type="evidence" value="ECO:0007669"/>
    <property type="project" value="TreeGrafter"/>
</dbReference>
<dbReference type="STRING" id="1077348.A0A2G8SBV6"/>
<dbReference type="SMART" id="SM00355">
    <property type="entry name" value="ZnF_C2H2"/>
    <property type="match status" value="2"/>
</dbReference>
<evidence type="ECO:0000256" key="2">
    <source>
        <dbReference type="ARBA" id="ARBA00022771"/>
    </source>
</evidence>
<keyword evidence="8" id="KW-1185">Reference proteome</keyword>
<dbReference type="PROSITE" id="PS00028">
    <property type="entry name" value="ZINC_FINGER_C2H2_1"/>
    <property type="match status" value="2"/>
</dbReference>
<feature type="domain" description="C2H2-type" evidence="6">
    <location>
        <begin position="165"/>
        <end position="195"/>
    </location>
</feature>
<feature type="region of interest" description="Disordered" evidence="5">
    <location>
        <begin position="38"/>
        <end position="97"/>
    </location>
</feature>
<accession>A0A2G8SBV6</accession>
<evidence type="ECO:0000256" key="1">
    <source>
        <dbReference type="ARBA" id="ARBA00022723"/>
    </source>
</evidence>
<dbReference type="Proteomes" id="UP000230002">
    <property type="component" value="Unassembled WGS sequence"/>
</dbReference>
<dbReference type="AlphaFoldDB" id="A0A2G8SBV6"/>
<dbReference type="PROSITE" id="PS50157">
    <property type="entry name" value="ZINC_FINGER_C2H2_2"/>
    <property type="match status" value="2"/>
</dbReference>
<gene>
    <name evidence="7" type="ORF">GSI_05942</name>
</gene>
<evidence type="ECO:0000256" key="3">
    <source>
        <dbReference type="ARBA" id="ARBA00022833"/>
    </source>
</evidence>
<evidence type="ECO:0000313" key="7">
    <source>
        <dbReference type="EMBL" id="PIL31244.1"/>
    </source>
</evidence>
<dbReference type="InterPro" id="IPR013087">
    <property type="entry name" value="Znf_C2H2_type"/>
</dbReference>
<dbReference type="PANTHER" id="PTHR23235">
    <property type="entry name" value="KRUEPPEL-LIKE TRANSCRIPTION FACTOR"/>
    <property type="match status" value="1"/>
</dbReference>
<evidence type="ECO:0000256" key="4">
    <source>
        <dbReference type="PROSITE-ProRule" id="PRU00042"/>
    </source>
</evidence>